<evidence type="ECO:0000256" key="1">
    <source>
        <dbReference type="ARBA" id="ARBA00006464"/>
    </source>
</evidence>
<dbReference type="Pfam" id="PF02397">
    <property type="entry name" value="Bac_transf"/>
    <property type="match status" value="1"/>
</dbReference>
<feature type="domain" description="Glycosyltransferase subfamily 4-like N-terminal" evidence="3">
    <location>
        <begin position="29"/>
        <end position="177"/>
    </location>
</feature>
<feature type="domain" description="Bacterial sugar transferase" evidence="2">
    <location>
        <begin position="398"/>
        <end position="572"/>
    </location>
</feature>
<protein>
    <submittedName>
        <fullName evidence="4">Sugar transferase</fullName>
    </submittedName>
</protein>
<keyword evidence="4" id="KW-0808">Transferase</keyword>
<organism evidence="4 5">
    <name type="scientific">Deinococcus rhizophilus</name>
    <dbReference type="NCBI Taxonomy" id="3049544"/>
    <lineage>
        <taxon>Bacteria</taxon>
        <taxon>Thermotogati</taxon>
        <taxon>Deinococcota</taxon>
        <taxon>Deinococci</taxon>
        <taxon>Deinococcales</taxon>
        <taxon>Deinococcaceae</taxon>
        <taxon>Deinococcus</taxon>
    </lineage>
</organism>
<evidence type="ECO:0000259" key="3">
    <source>
        <dbReference type="Pfam" id="PF13579"/>
    </source>
</evidence>
<accession>A0ABT7JEW6</accession>
<gene>
    <name evidence="4" type="ORF">QOL99_05490</name>
</gene>
<dbReference type="PANTHER" id="PTHR30576:SF8">
    <property type="entry name" value="UNDECAPRENYL-PHOSPHATE GALACTOSE PHOSPHOTRANSFERASE"/>
    <property type="match status" value="1"/>
</dbReference>
<reference evidence="4 5" key="1">
    <citation type="submission" date="2023-05" db="EMBL/GenBank/DDBJ databases">
        <authorList>
            <person name="Gao F."/>
        </authorList>
    </citation>
    <scope>NUCLEOTIDE SEQUENCE [LARGE SCALE GENOMIC DNA]</scope>
    <source>
        <strain evidence="4 5">MIMF12</strain>
    </source>
</reference>
<dbReference type="GO" id="GO:0016740">
    <property type="term" value="F:transferase activity"/>
    <property type="evidence" value="ECO:0007669"/>
    <property type="project" value="UniProtKB-KW"/>
</dbReference>
<dbReference type="SUPFAM" id="SSF53756">
    <property type="entry name" value="UDP-Glycosyltransferase/glycogen phosphorylase"/>
    <property type="match status" value="1"/>
</dbReference>
<dbReference type="EMBL" id="JASNGB010000031">
    <property type="protein sequence ID" value="MDL2343602.1"/>
    <property type="molecule type" value="Genomic_DNA"/>
</dbReference>
<dbReference type="Pfam" id="PF13692">
    <property type="entry name" value="Glyco_trans_1_4"/>
    <property type="match status" value="1"/>
</dbReference>
<name>A0ABT7JEW6_9DEIO</name>
<evidence type="ECO:0000313" key="4">
    <source>
        <dbReference type="EMBL" id="MDL2343602.1"/>
    </source>
</evidence>
<keyword evidence="5" id="KW-1185">Reference proteome</keyword>
<dbReference type="Gene3D" id="3.40.50.2000">
    <property type="entry name" value="Glycogen Phosphorylase B"/>
    <property type="match status" value="2"/>
</dbReference>
<proteinExistence type="inferred from homology"/>
<evidence type="ECO:0000259" key="2">
    <source>
        <dbReference type="Pfam" id="PF02397"/>
    </source>
</evidence>
<dbReference type="InterPro" id="IPR003362">
    <property type="entry name" value="Bact_transf"/>
</dbReference>
<comment type="similarity">
    <text evidence="1">Belongs to the bacterial sugar transferase family.</text>
</comment>
<comment type="caution">
    <text evidence="4">The sequence shown here is derived from an EMBL/GenBank/DDBJ whole genome shotgun (WGS) entry which is preliminary data.</text>
</comment>
<dbReference type="PANTHER" id="PTHR30576">
    <property type="entry name" value="COLANIC BIOSYNTHESIS UDP-GLUCOSE LIPID CARRIER TRANSFERASE"/>
    <property type="match status" value="1"/>
</dbReference>
<dbReference type="InterPro" id="IPR028098">
    <property type="entry name" value="Glyco_trans_4-like_N"/>
</dbReference>
<evidence type="ECO:0000313" key="5">
    <source>
        <dbReference type="Proteomes" id="UP001302059"/>
    </source>
</evidence>
<dbReference type="Proteomes" id="UP001302059">
    <property type="component" value="Unassembled WGS sequence"/>
</dbReference>
<dbReference type="Pfam" id="PF13579">
    <property type="entry name" value="Glyco_trans_4_4"/>
    <property type="match status" value="1"/>
</dbReference>
<sequence>MSWRRPLSRRIAFAVTSSVSVDFFKGQLALMRGRGWTVGLISAPTVPGELEGRAAEEGAQAFPVPMEREISPRADLRSVWHLYRALRQFRPTVLNVNTPKAALLGGLAGVAAGVPLRVYTLHGLRLETATGLKRRVLVAAERVAMACAHRVVCVSPSLQARVHELGLTAPHKTVVLGAGSVRGVRLPDPVTTAEETRALREALDLPEGTPVVGFVGRLARDKGLPELVSAYQALQLEVPEARLLLIGGEDAGDPVPPGVMETLGRLPGVLRTGLVPSATPYYPLMSVLALPTYREGFPAVALEAAAAGLPVVTTTATGARDAVQDGRTGWLVPVGDDSALARALREALTHPGRAQAYGEAGQAWVRDAFDPVRVQEGWVAYCETLLDWRRASTLHPWKRGMDLALSGLALTALGLPMLGLALAVRRRLGSPVLFRQVRPGLQGQPFTMYKFRSMTDERGPNGELLPDRVRLTPFGRFLRSTSLDELPELFNVLKGDMSLVGPRPLLTRYTPFFTPEEAQRLDVRPGITGWAQVNGRNTASWDDRLAMDVWYVRHLGLWLDLKIVWSTVRKVLGRTGVVDVPNEAMLDLDAERGVRV</sequence>